<dbReference type="WBParaSite" id="ACRNAN_scaffold689.g7914.t1">
    <property type="protein sequence ID" value="ACRNAN_scaffold689.g7914.t1"/>
    <property type="gene ID" value="ACRNAN_scaffold689.g7914"/>
</dbReference>
<proteinExistence type="predicted"/>
<evidence type="ECO:0000313" key="1">
    <source>
        <dbReference type="Proteomes" id="UP000887540"/>
    </source>
</evidence>
<protein>
    <submittedName>
        <fullName evidence="2">Uncharacterized protein</fullName>
    </submittedName>
</protein>
<reference evidence="2" key="1">
    <citation type="submission" date="2022-11" db="UniProtKB">
        <authorList>
            <consortium name="WormBaseParasite"/>
        </authorList>
    </citation>
    <scope>IDENTIFICATION</scope>
</reference>
<sequence length="131" mass="14903">MESSNVVVVDEFEDKLFEFNEADENIWKDVYVSGQLITFIVPVSGKIKLDFKIQWISGNASTNFDHQIKSALTYFNYPIAFPSINITYYSYCTNGIALFNVSIIKAVLPDGRTIPETMSTLLVDLLMLLCW</sequence>
<dbReference type="Proteomes" id="UP000887540">
    <property type="component" value="Unplaced"/>
</dbReference>
<dbReference type="AlphaFoldDB" id="A0A914ECU1"/>
<organism evidence="1 2">
    <name type="scientific">Acrobeloides nanus</name>
    <dbReference type="NCBI Taxonomy" id="290746"/>
    <lineage>
        <taxon>Eukaryota</taxon>
        <taxon>Metazoa</taxon>
        <taxon>Ecdysozoa</taxon>
        <taxon>Nematoda</taxon>
        <taxon>Chromadorea</taxon>
        <taxon>Rhabditida</taxon>
        <taxon>Tylenchina</taxon>
        <taxon>Cephalobomorpha</taxon>
        <taxon>Cephaloboidea</taxon>
        <taxon>Cephalobidae</taxon>
        <taxon>Acrobeloides</taxon>
    </lineage>
</organism>
<evidence type="ECO:0000313" key="2">
    <source>
        <dbReference type="WBParaSite" id="ACRNAN_scaffold689.g7914.t1"/>
    </source>
</evidence>
<name>A0A914ECU1_9BILA</name>
<accession>A0A914ECU1</accession>
<keyword evidence="1" id="KW-1185">Reference proteome</keyword>